<evidence type="ECO:0000256" key="1">
    <source>
        <dbReference type="SAM" id="MobiDB-lite"/>
    </source>
</evidence>
<dbReference type="EMBL" id="JABMIG020000009">
    <property type="protein sequence ID" value="KAL3804184.1"/>
    <property type="molecule type" value="Genomic_DNA"/>
</dbReference>
<gene>
    <name evidence="2" type="ORF">HJC23_013703</name>
</gene>
<keyword evidence="3" id="KW-1185">Reference proteome</keyword>
<dbReference type="Proteomes" id="UP001516023">
    <property type="component" value="Unassembled WGS sequence"/>
</dbReference>
<organism evidence="2 3">
    <name type="scientific">Cyclotella cryptica</name>
    <dbReference type="NCBI Taxonomy" id="29204"/>
    <lineage>
        <taxon>Eukaryota</taxon>
        <taxon>Sar</taxon>
        <taxon>Stramenopiles</taxon>
        <taxon>Ochrophyta</taxon>
        <taxon>Bacillariophyta</taxon>
        <taxon>Coscinodiscophyceae</taxon>
        <taxon>Thalassiosirophycidae</taxon>
        <taxon>Stephanodiscales</taxon>
        <taxon>Stephanodiscaceae</taxon>
        <taxon>Cyclotella</taxon>
    </lineage>
</organism>
<name>A0ABD3QVG6_9STRA</name>
<dbReference type="AlphaFoldDB" id="A0ABD3QVG6"/>
<proteinExistence type="predicted"/>
<evidence type="ECO:0000313" key="3">
    <source>
        <dbReference type="Proteomes" id="UP001516023"/>
    </source>
</evidence>
<accession>A0ABD3QVG6</accession>
<evidence type="ECO:0000313" key="2">
    <source>
        <dbReference type="EMBL" id="KAL3804184.1"/>
    </source>
</evidence>
<protein>
    <submittedName>
        <fullName evidence="2">Uncharacterized protein</fullName>
    </submittedName>
</protein>
<reference evidence="2 3" key="1">
    <citation type="journal article" date="2020" name="G3 (Bethesda)">
        <title>Improved Reference Genome for Cyclotella cryptica CCMP332, a Model for Cell Wall Morphogenesis, Salinity Adaptation, and Lipid Production in Diatoms (Bacillariophyta).</title>
        <authorList>
            <person name="Roberts W.R."/>
            <person name="Downey K.M."/>
            <person name="Ruck E.C."/>
            <person name="Traller J.C."/>
            <person name="Alverson A.J."/>
        </authorList>
    </citation>
    <scope>NUCLEOTIDE SEQUENCE [LARGE SCALE GENOMIC DNA]</scope>
    <source>
        <strain evidence="2 3">CCMP332</strain>
    </source>
</reference>
<feature type="region of interest" description="Disordered" evidence="1">
    <location>
        <begin position="129"/>
        <end position="158"/>
    </location>
</feature>
<sequence>MPNIPTFIEFVPEDNNQHPLRNNLNNSLFELDSFDIDMDTEYDDSITNQDLLDLKAMVQEMKHNPSLIYEKCSLPMLKSSMISNSSSLPTRTTENSPGHACVSINTSINELPSPPPRMRQGVQYCQECESPNTLSPPKFPKLNSNNVKMSSFPRLPVS</sequence>
<comment type="caution">
    <text evidence="2">The sequence shown here is derived from an EMBL/GenBank/DDBJ whole genome shotgun (WGS) entry which is preliminary data.</text>
</comment>